<name>A0A1R2CJW6_9CILI</name>
<organism evidence="1 2">
    <name type="scientific">Stentor coeruleus</name>
    <dbReference type="NCBI Taxonomy" id="5963"/>
    <lineage>
        <taxon>Eukaryota</taxon>
        <taxon>Sar</taxon>
        <taxon>Alveolata</taxon>
        <taxon>Ciliophora</taxon>
        <taxon>Postciliodesmatophora</taxon>
        <taxon>Heterotrichea</taxon>
        <taxon>Heterotrichida</taxon>
        <taxon>Stentoridae</taxon>
        <taxon>Stentor</taxon>
    </lineage>
</organism>
<sequence length="1560" mass="184380">MKRIKLHPTKSLQLFEKQEVRKVNHVKKVSYGFIDSNMLYGDYSDLESEQMPKGKEFILKNLAKFGTMRIQKFFYHWKTTSAIIQSQKLYTMISTLHRIFLMKGKRVFHPPRIVKDADEIMTRTIKKIIQIKNRLLDSSLHRWKIFRTALYTKEKAVVFYRACQMAGHCFRDTFYIWREKTLARESIKRTAATQMLRFVLNKCFRGRFKLFVFKTYMRIGPIQAIGRVFTLLSQKYLENNRLAFRKWALTCEAWDMQKLQLLKDTSLVNMLNIWNRYIFLKLRKAFSKFMKNNRYLKIRLIRTLINSYKGKKFRCWVKWIKEANGYKGKFKAFKMETALKRAVRKFQKAGFMVFLVKKVLGNKIQCLKDLYFKRMMLGFNKIRLKAKNAEIWTQKQLLKNLKVDFKVLKARNQKIVSKYFEKLLIRLVRPRFEDVSKVVQEKKLKAKYGLEVITKTFTKKTTTILRRWKRTSHAATVKIAKNSANGYKMHYKIRKLPLKTLKLAFQQITTTESRVKSAILVFFSKIQKQSSLAINTWRNYNNKSKENKLLNAVKTQKLKNYLIKIPSQTLKSAFTRILSSESKAKSAVRTVIKQIIKRPKTVFQSWKKYINSCKNKNLLDNYRISKIKATFYKLTSKTCRGCFIRIIGEGDLIKGAIKKIVQCLESKKAHGWALWNIFIIQCKNKNILSNVNSFKLKGKIQGMIIRKVRDTFKRIIGNGNAIKGAIQSVMAKIIKRPKGALKAWSKYVLDSKEKVLLTNCKSEKLRNALGRIPRRVLRNCFQRIVGNRNACAGALRTIFIALSKKKSLAFRRYKEFNDFCKKKLLLTNLKSQKLRQSLSRIPLRILCLSFSIITRPCNYISKRLKILNQVFLAHFTHFFQYWKLKLHKVQAKERSIKSISHIYKQKLQQTLSKYKTQVHIKSQNLILTSFKGQKFYHSLQKLIRKLFTTFKSRLLNKPNETLVKLTLLSLKYHKKPREVLKSWKEYVFKVKKGILLDRMRSEKLKIAISNITSRTFSIVTKTIILLPGLMRKFFRICLQNHRENLKKTIQSWSKYVDRCKHGQLLDSVRTEKLRKHLININRRHIRDAIERVLGDGSKIKGSLRRMMLQIHKCKILSLQKWKDLFMRTKAKEAEMKIKGFQLKIILRKVPDRILRNAVDRVIGNGTRAIGAIRRMMGYIKTRCNNAFYIWKEFLSMKKEQDMKRAIKLKSLTDFIIQRTSRIMIDSIIGDCRIRRLLMKLVNNYKKIQKNALDLLWSRVEKIRTIKKVNSAYFVFKTLVALAKKVITTRFLYWKNLEYLRKRRIIRKTLCKLIQNTSISYEIGFWKWKFVISRTGTQLDPKHSLFFKRLFVITSNYTNRLTQFALFKIVLNFKAHPKSSKLSLPKALATMMKNSIENDNIFHTPETKIQSKLEFYDDFSTASTMRSVLNKDETLRIKQKGAVQVLYLNVFKAINRKISGIFAYLDVYVKKYGVIDQEKSRLVQQINELRYEKHSLLEDNNTLRMHNDTLILRLEKNTADFQRINLDVDLVKIVLMVKIVKRQVDLVSLTAFHMIASISMN</sequence>
<accession>A0A1R2CJW6</accession>
<evidence type="ECO:0000313" key="1">
    <source>
        <dbReference type="EMBL" id="OMJ89287.1"/>
    </source>
</evidence>
<evidence type="ECO:0000313" key="2">
    <source>
        <dbReference type="Proteomes" id="UP000187209"/>
    </source>
</evidence>
<proteinExistence type="predicted"/>
<reference evidence="1 2" key="1">
    <citation type="submission" date="2016-11" db="EMBL/GenBank/DDBJ databases">
        <title>The macronuclear genome of Stentor coeruleus: a giant cell with tiny introns.</title>
        <authorList>
            <person name="Slabodnick M."/>
            <person name="Ruby J.G."/>
            <person name="Reiff S.B."/>
            <person name="Swart E.C."/>
            <person name="Gosai S."/>
            <person name="Prabakaran S."/>
            <person name="Witkowska E."/>
            <person name="Larue G.E."/>
            <person name="Fisher S."/>
            <person name="Freeman R.M."/>
            <person name="Gunawardena J."/>
            <person name="Chu W."/>
            <person name="Stover N.A."/>
            <person name="Gregory B.D."/>
            <person name="Nowacki M."/>
            <person name="Derisi J."/>
            <person name="Roy S.W."/>
            <person name="Marshall W.F."/>
            <person name="Sood P."/>
        </authorList>
    </citation>
    <scope>NUCLEOTIDE SEQUENCE [LARGE SCALE GENOMIC DNA]</scope>
    <source>
        <strain evidence="1">WM001</strain>
    </source>
</reference>
<dbReference type="Proteomes" id="UP000187209">
    <property type="component" value="Unassembled WGS sequence"/>
</dbReference>
<gene>
    <name evidence="1" type="ORF">SteCoe_8584</name>
</gene>
<comment type="caution">
    <text evidence="1">The sequence shown here is derived from an EMBL/GenBank/DDBJ whole genome shotgun (WGS) entry which is preliminary data.</text>
</comment>
<dbReference type="EMBL" id="MPUH01000129">
    <property type="protein sequence ID" value="OMJ89287.1"/>
    <property type="molecule type" value="Genomic_DNA"/>
</dbReference>
<keyword evidence="2" id="KW-1185">Reference proteome</keyword>
<protein>
    <submittedName>
        <fullName evidence="1">Uncharacterized protein</fullName>
    </submittedName>
</protein>